<dbReference type="EMBL" id="JAENIM010000016">
    <property type="protein sequence ID" value="MBK1790081.1"/>
    <property type="molecule type" value="Genomic_DNA"/>
</dbReference>
<feature type="domain" description="Phosphodiester glycosidase" evidence="2">
    <location>
        <begin position="149"/>
        <end position="313"/>
    </location>
</feature>
<comment type="caution">
    <text evidence="3">The sequence shown here is derived from an EMBL/GenBank/DDBJ whole genome shotgun (WGS) entry which is preliminary data.</text>
</comment>
<dbReference type="AlphaFoldDB" id="A0A8J7MCN4"/>
<dbReference type="RefSeq" id="WP_200310120.1">
    <property type="nucleotide sequence ID" value="NZ_JAENIM010000016.1"/>
</dbReference>
<keyword evidence="4" id="KW-1185">Reference proteome</keyword>
<dbReference type="InterPro" id="IPR018711">
    <property type="entry name" value="NAGPA"/>
</dbReference>
<gene>
    <name evidence="3" type="ORF">JIN82_02805</name>
</gene>
<dbReference type="Pfam" id="PF09992">
    <property type="entry name" value="NAGPA"/>
    <property type="match status" value="1"/>
</dbReference>
<proteinExistence type="predicted"/>
<accession>A0A8J7MCN4</accession>
<evidence type="ECO:0000256" key="1">
    <source>
        <dbReference type="SAM" id="MobiDB-lite"/>
    </source>
</evidence>
<evidence type="ECO:0000259" key="2">
    <source>
        <dbReference type="Pfam" id="PF09992"/>
    </source>
</evidence>
<keyword evidence="3" id="KW-0326">Glycosidase</keyword>
<feature type="region of interest" description="Disordered" evidence="1">
    <location>
        <begin position="46"/>
        <end position="94"/>
    </location>
</feature>
<sequence length="317" mass="35285">MTSSQPTQHSQQRSIYNISCLTLLAVGLSSCQPFDHKRQAEEIHIPHPSVHLQDKQNKLTQTEPLSPLSQPHLANTNNERKTSTAHKSKPSAQARTTLKFIDTKKNGIDLRFVRFDDRDHKLVVADQPAGPGTRWFTARQCAESQRGLAAINGGFFTPEGKPLGKIVSQGRSAGYINPSSLGTGFYYTSATETQLIRRQKWSNSLGAVEALQTGPFLIENGKKTSGLNTSNQRVRSFIIWNGQHHWAIGYSSICSLNDLAAALNSDRLVGFPIKYALNLDGGRSSDMWVSADVPHGKKEFRAFWNKDVRNFLVLKER</sequence>
<organism evidence="3 4">
    <name type="scientific">Persicirhabdus sediminis</name>
    <dbReference type="NCBI Taxonomy" id="454144"/>
    <lineage>
        <taxon>Bacteria</taxon>
        <taxon>Pseudomonadati</taxon>
        <taxon>Verrucomicrobiota</taxon>
        <taxon>Verrucomicrobiia</taxon>
        <taxon>Verrucomicrobiales</taxon>
        <taxon>Verrucomicrobiaceae</taxon>
        <taxon>Persicirhabdus</taxon>
    </lineage>
</organism>
<protein>
    <submittedName>
        <fullName evidence="3">Phosphodiester glycosidase family protein</fullName>
    </submittedName>
</protein>
<evidence type="ECO:0000313" key="3">
    <source>
        <dbReference type="EMBL" id="MBK1790081.1"/>
    </source>
</evidence>
<dbReference type="GO" id="GO:0016798">
    <property type="term" value="F:hydrolase activity, acting on glycosyl bonds"/>
    <property type="evidence" value="ECO:0007669"/>
    <property type="project" value="UniProtKB-KW"/>
</dbReference>
<evidence type="ECO:0000313" key="4">
    <source>
        <dbReference type="Proteomes" id="UP000624703"/>
    </source>
</evidence>
<dbReference type="Proteomes" id="UP000624703">
    <property type="component" value="Unassembled WGS sequence"/>
</dbReference>
<name>A0A8J7MCN4_9BACT</name>
<feature type="compositionally biased region" description="Polar residues" evidence="1">
    <location>
        <begin position="58"/>
        <end position="77"/>
    </location>
</feature>
<reference evidence="3" key="1">
    <citation type="submission" date="2021-01" db="EMBL/GenBank/DDBJ databases">
        <title>Modified the classification status of verrucomicrobia.</title>
        <authorList>
            <person name="Feng X."/>
        </authorList>
    </citation>
    <scope>NUCLEOTIDE SEQUENCE</scope>
    <source>
        <strain evidence="3">_KCTC 22039</strain>
    </source>
</reference>
<keyword evidence="3" id="KW-0378">Hydrolase</keyword>